<comment type="caution">
    <text evidence="1">The sequence shown here is derived from an EMBL/GenBank/DDBJ whole genome shotgun (WGS) entry which is preliminary data.</text>
</comment>
<evidence type="ECO:0000313" key="1">
    <source>
        <dbReference type="EMBL" id="KAJ2980698.1"/>
    </source>
</evidence>
<gene>
    <name evidence="1" type="ORF">NQ176_g2484</name>
</gene>
<sequence>MDSHNGLGKLLPKSLTARRKQKTKRSKADETTDRPLSSSDSRSIYGNDNDEDREFTDEADDRSFASYDSSADAGRSVEDLLANLASNVARDDE</sequence>
<dbReference type="EMBL" id="JANJQO010000179">
    <property type="protein sequence ID" value="KAJ2980698.1"/>
    <property type="molecule type" value="Genomic_DNA"/>
</dbReference>
<protein>
    <submittedName>
        <fullName evidence="1">Uncharacterized protein</fullName>
    </submittedName>
</protein>
<accession>A0ACC1NNM7</accession>
<reference evidence="1" key="1">
    <citation type="submission" date="2022-08" db="EMBL/GenBank/DDBJ databases">
        <title>Genome Sequence of Lecanicillium fungicola.</title>
        <authorList>
            <person name="Buettner E."/>
        </authorList>
    </citation>
    <scope>NUCLEOTIDE SEQUENCE</scope>
    <source>
        <strain evidence="1">Babe33</strain>
    </source>
</reference>
<keyword evidence="2" id="KW-1185">Reference proteome</keyword>
<name>A0ACC1NNM7_9HYPO</name>
<proteinExistence type="predicted"/>
<dbReference type="Proteomes" id="UP001143910">
    <property type="component" value="Unassembled WGS sequence"/>
</dbReference>
<evidence type="ECO:0000313" key="2">
    <source>
        <dbReference type="Proteomes" id="UP001143910"/>
    </source>
</evidence>
<organism evidence="1 2">
    <name type="scientific">Zarea fungicola</name>
    <dbReference type="NCBI Taxonomy" id="93591"/>
    <lineage>
        <taxon>Eukaryota</taxon>
        <taxon>Fungi</taxon>
        <taxon>Dikarya</taxon>
        <taxon>Ascomycota</taxon>
        <taxon>Pezizomycotina</taxon>
        <taxon>Sordariomycetes</taxon>
        <taxon>Hypocreomycetidae</taxon>
        <taxon>Hypocreales</taxon>
        <taxon>Cordycipitaceae</taxon>
        <taxon>Zarea</taxon>
    </lineage>
</organism>